<accession>A0A1G2FYL9</accession>
<protein>
    <recommendedName>
        <fullName evidence="5">DUF5673 domain-containing protein</fullName>
    </recommendedName>
</protein>
<proteinExistence type="predicted"/>
<feature type="compositionally biased region" description="Polar residues" evidence="1">
    <location>
        <begin position="1"/>
        <end position="11"/>
    </location>
</feature>
<evidence type="ECO:0000313" key="4">
    <source>
        <dbReference type="Proteomes" id="UP000177480"/>
    </source>
</evidence>
<keyword evidence="2" id="KW-0812">Transmembrane</keyword>
<evidence type="ECO:0000256" key="2">
    <source>
        <dbReference type="SAM" id="Phobius"/>
    </source>
</evidence>
<dbReference type="Proteomes" id="UP000177480">
    <property type="component" value="Unassembled WGS sequence"/>
</dbReference>
<keyword evidence="2" id="KW-0472">Membrane</keyword>
<name>A0A1G2FYL9_9BACT</name>
<comment type="caution">
    <text evidence="3">The sequence shown here is derived from an EMBL/GenBank/DDBJ whole genome shotgun (WGS) entry which is preliminary data.</text>
</comment>
<evidence type="ECO:0008006" key="5">
    <source>
        <dbReference type="Google" id="ProtNLM"/>
    </source>
</evidence>
<keyword evidence="2" id="KW-1133">Transmembrane helix</keyword>
<feature type="transmembrane region" description="Helical" evidence="2">
    <location>
        <begin position="46"/>
        <end position="63"/>
    </location>
</feature>
<organism evidence="3 4">
    <name type="scientific">Candidatus Ryanbacteria bacterium RIFCSPHIGHO2_01_FULL_45_22</name>
    <dbReference type="NCBI Taxonomy" id="1802114"/>
    <lineage>
        <taxon>Bacteria</taxon>
        <taxon>Candidatus Ryaniibacteriota</taxon>
    </lineage>
</organism>
<dbReference type="AlphaFoldDB" id="A0A1G2FYL9"/>
<dbReference type="EMBL" id="MHNK01000021">
    <property type="protein sequence ID" value="OGZ42832.1"/>
    <property type="molecule type" value="Genomic_DNA"/>
</dbReference>
<feature type="region of interest" description="Disordered" evidence="1">
    <location>
        <begin position="1"/>
        <end position="21"/>
    </location>
</feature>
<dbReference type="STRING" id="1802114.A2719_00080"/>
<sequence>MSYVLNNQNKSEQTEPEKDTALQNQTVASLSWQAPEYVYTKKSPDWYWAVGIVTMGIFVVAIIFDNFLFGAFVLLGGFTIALYGARPPRIITFTLSIEGIRIENRVYPYESLRSFWIFYRPPEIKELSIESQKMIMPQIKIPLGDTNPAEVRAYLVQFMPERQQEESLIDTAVRFIGF</sequence>
<evidence type="ECO:0000313" key="3">
    <source>
        <dbReference type="EMBL" id="OGZ42832.1"/>
    </source>
</evidence>
<gene>
    <name evidence="3" type="ORF">A2719_00080</name>
</gene>
<reference evidence="3 4" key="1">
    <citation type="journal article" date="2016" name="Nat. Commun.">
        <title>Thousands of microbial genomes shed light on interconnected biogeochemical processes in an aquifer system.</title>
        <authorList>
            <person name="Anantharaman K."/>
            <person name="Brown C.T."/>
            <person name="Hug L.A."/>
            <person name="Sharon I."/>
            <person name="Castelle C.J."/>
            <person name="Probst A.J."/>
            <person name="Thomas B.C."/>
            <person name="Singh A."/>
            <person name="Wilkins M.J."/>
            <person name="Karaoz U."/>
            <person name="Brodie E.L."/>
            <person name="Williams K.H."/>
            <person name="Hubbard S.S."/>
            <person name="Banfield J.F."/>
        </authorList>
    </citation>
    <scope>NUCLEOTIDE SEQUENCE [LARGE SCALE GENOMIC DNA]</scope>
</reference>
<feature type="transmembrane region" description="Helical" evidence="2">
    <location>
        <begin position="69"/>
        <end position="85"/>
    </location>
</feature>
<evidence type="ECO:0000256" key="1">
    <source>
        <dbReference type="SAM" id="MobiDB-lite"/>
    </source>
</evidence>